<dbReference type="Pfam" id="PF00397">
    <property type="entry name" value="WW"/>
    <property type="match status" value="1"/>
</dbReference>
<dbReference type="GO" id="GO:0032259">
    <property type="term" value="P:methylation"/>
    <property type="evidence" value="ECO:0007669"/>
    <property type="project" value="UniProtKB-KW"/>
</dbReference>
<dbReference type="InterPro" id="IPR001202">
    <property type="entry name" value="WW_dom"/>
</dbReference>
<keyword evidence="9" id="KW-0949">S-adenosyl-L-methionine</keyword>
<evidence type="ECO:0000256" key="6">
    <source>
        <dbReference type="ARBA" id="ARBA00022553"/>
    </source>
</evidence>
<dbReference type="EC" id="2.1.1.359" evidence="3"/>
<dbReference type="Gene3D" id="2.170.270.10">
    <property type="entry name" value="SET domain"/>
    <property type="match status" value="1"/>
</dbReference>
<dbReference type="HOGENOM" id="CLU_251488_0_0_1"/>
<feature type="compositionally biased region" description="Basic and acidic residues" evidence="17">
    <location>
        <begin position="746"/>
        <end position="759"/>
    </location>
</feature>
<evidence type="ECO:0000256" key="5">
    <source>
        <dbReference type="ARBA" id="ARBA00022473"/>
    </source>
</evidence>
<evidence type="ECO:0000256" key="14">
    <source>
        <dbReference type="ARBA" id="ARBA00023015"/>
    </source>
</evidence>
<feature type="region of interest" description="Disordered" evidence="17">
    <location>
        <begin position="919"/>
        <end position="939"/>
    </location>
</feature>
<gene>
    <name evidence="23" type="primary">8238587</name>
    <name evidence="22" type="ORF">Phum_PHUM463920</name>
</gene>
<dbReference type="SUPFAM" id="SSF82199">
    <property type="entry name" value="SET domain"/>
    <property type="match status" value="1"/>
</dbReference>
<evidence type="ECO:0000256" key="10">
    <source>
        <dbReference type="ARBA" id="ARBA00022723"/>
    </source>
</evidence>
<evidence type="ECO:0000256" key="12">
    <source>
        <dbReference type="ARBA" id="ARBA00022833"/>
    </source>
</evidence>
<feature type="region of interest" description="Disordered" evidence="17">
    <location>
        <begin position="1319"/>
        <end position="1349"/>
    </location>
</feature>
<evidence type="ECO:0000256" key="9">
    <source>
        <dbReference type="ARBA" id="ARBA00022691"/>
    </source>
</evidence>
<keyword evidence="10" id="KW-0479">Metal-binding</keyword>
<dbReference type="GO" id="GO:0030154">
    <property type="term" value="P:cell differentiation"/>
    <property type="evidence" value="ECO:0007669"/>
    <property type="project" value="UniProtKB-KW"/>
</dbReference>
<feature type="domain" description="SET" evidence="19">
    <location>
        <begin position="562"/>
        <end position="679"/>
    </location>
</feature>
<dbReference type="PROSITE" id="PS50280">
    <property type="entry name" value="SET"/>
    <property type="match status" value="1"/>
</dbReference>
<keyword evidence="14" id="KW-0805">Transcription regulation</keyword>
<dbReference type="InterPro" id="IPR001214">
    <property type="entry name" value="SET_dom"/>
</dbReference>
<dbReference type="PROSITE" id="PS50868">
    <property type="entry name" value="POST_SET"/>
    <property type="match status" value="1"/>
</dbReference>
<dbReference type="CDD" id="cd19172">
    <property type="entry name" value="SET_SETD2"/>
    <property type="match status" value="1"/>
</dbReference>
<feature type="compositionally biased region" description="Basic and acidic residues" evidence="17">
    <location>
        <begin position="921"/>
        <end position="930"/>
    </location>
</feature>
<dbReference type="EMBL" id="DS235812">
    <property type="protein sequence ID" value="EEB17405.1"/>
    <property type="molecule type" value="Genomic_DNA"/>
</dbReference>
<dbReference type="GO" id="GO:0046872">
    <property type="term" value="F:metal ion binding"/>
    <property type="evidence" value="ECO:0007669"/>
    <property type="project" value="UniProtKB-KW"/>
</dbReference>
<evidence type="ECO:0000256" key="2">
    <source>
        <dbReference type="ARBA" id="ARBA00004286"/>
    </source>
</evidence>
<evidence type="ECO:0000256" key="1">
    <source>
        <dbReference type="ARBA" id="ARBA00004123"/>
    </source>
</evidence>
<comment type="subcellular location">
    <subcellularLocation>
        <location evidence="2">Chromosome</location>
    </subcellularLocation>
    <subcellularLocation>
        <location evidence="1">Nucleus</location>
    </subcellularLocation>
</comment>
<dbReference type="RefSeq" id="XP_002430143.1">
    <property type="nucleotide sequence ID" value="XM_002430098.1"/>
</dbReference>
<dbReference type="Pfam" id="PF17907">
    <property type="entry name" value="AWS"/>
    <property type="match status" value="1"/>
</dbReference>
<keyword evidence="5" id="KW-0217">Developmental protein</keyword>
<dbReference type="Gene3D" id="1.10.1740.100">
    <property type="entry name" value="Set2, Rpb1 interacting domain"/>
    <property type="match status" value="1"/>
</dbReference>
<dbReference type="InParanoid" id="E0VVJ9"/>
<keyword evidence="7 22" id="KW-0489">Methyltransferase</keyword>
<dbReference type="EnsemblMetazoa" id="PHUM463920-RA">
    <property type="protein sequence ID" value="PHUM463920-PA"/>
    <property type="gene ID" value="PHUM463920"/>
</dbReference>
<accession>E0VVJ9</accession>
<dbReference type="eggNOG" id="KOG4442">
    <property type="taxonomic scope" value="Eukaryota"/>
</dbReference>
<dbReference type="OrthoDB" id="308383at2759"/>
<dbReference type="InterPro" id="IPR044437">
    <property type="entry name" value="SETD2/Set2_SET"/>
</dbReference>
<dbReference type="PROSITE" id="PS01159">
    <property type="entry name" value="WW_DOMAIN_1"/>
    <property type="match status" value="1"/>
</dbReference>
<dbReference type="InterPro" id="IPR003616">
    <property type="entry name" value="Post-SET_dom"/>
</dbReference>
<evidence type="ECO:0000256" key="4">
    <source>
        <dbReference type="ARBA" id="ARBA00022454"/>
    </source>
</evidence>
<dbReference type="Proteomes" id="UP000009046">
    <property type="component" value="Unassembled WGS sequence"/>
</dbReference>
<feature type="compositionally biased region" description="Basic and acidic residues" evidence="17">
    <location>
        <begin position="327"/>
        <end position="347"/>
    </location>
</feature>
<dbReference type="SMART" id="SM00317">
    <property type="entry name" value="SET"/>
    <property type="match status" value="1"/>
</dbReference>
<sequence>MARRRRGASIKSARQSRKIKKNEKVNGLLPSNKSILDDSSHLIESETGNSLNDASICISSNCFETSSDPVVHHKKFGKIRVSGQNENSLDVEPLMTEANKDYNRFDSKSSDENECDNVENNTFSNDVSVLDIMRGIEITGAKAQNSFVDFRKQSSVYKAENDIPLDGSVIIKPGTFSSNTITSSVKPNLFFDTATTSEINSVNFLKVLQGIEMLERNVSGSSVPLEFGESLPKQEKDFLNTSTSSTPVYFNEESGSKILYADDELPGNCVKSETEELNNVIMNVVENSKIEDSIKKNISSPEDTSSDIQNETEETTRKLQSIGLDEQWERYESPASKASDETSDKKAPAAKSRTGSTDVAETDSNSNLGGTIRRSNRIRSIGIMKQKEREQAAVKSENVLKSPMASGSPAVTPPVPAYDDKPVKVKSRWRRSSELEMHCGKVDSESVSSTCSSPVSLPFQMSCNAEPSPEDLEKLEREKKEIEEGLKSFTVLTENEYKMERSACKETKRMICDCVLTKEELNRGEVGCGEDCLNRMLFLECGSRCALGDRCTNKRFQKLQYANCKIFKTEKKGFGLRAEEDLSGNTFIMEYVGEVVNQKEFGRRVKMYAKENNKHFYFMALKGDAVIDATNKGNISRFINHSCDPNAETQKWTINGELRVGFFTRRFVAAGEEITFDYQFQRYGKQAQKCYCEASNCRGWIGENPDESFEDDEEGEEDDDEDEDIDEEEEEYEEEGEDKKLSRKMGKIDDDKDKKEDSGKIVPSVQKVKRQRKLSERKKKDRKTTTIVDDMGLDEEIQKLFQTGLKNRAHTLTLSRLMVRAEDWSTRGKLLKLIREGETPCRRLFLDYHGLRLICSWMLSRELEESNDKNDRRLEILKTLSKLPIPNKNMLIDSKVLTVVEQWAKSGFLTRKLSVDDETVNDERKLKPEPESIPGLGGEIVDKTTQNVLNGENFDKPDGSEEVNESAEKVKRMADIVLESWSSLKEVFKIPKKERIEQMKEHERQADRGYCEYLGKENVRDKYDRHDRYGRYRDRERERMRDRKRTRESPPDPEWFRNHERKMKMTKHERRQLFALKVLQEDEEAKKRNEHLEMWKQHESRCLALGLDPNLNAACDPQTGFPIFFDHNSGTWQNCPSSSGPSPSVPHSVTPTICPSPMYSVNSALIQNCPMCTNIPVCSNVNNPICHNGMVHTNMPLTNGPVCSNITVSPCQRQNYSNMTTQYQGQLPQSNLEVLDATYHESVSSLNAQQSFDESSSNELNRPLITETPLNFPIKLPPKWKAAKDPKGRVYYYHIKERVSQWEPPQWSEEEAKIEAAKTVDLEMGEESSSSTESSTDREKVTASSDTATDKKIKENFKNNMAGAIVSHLNPYRKQDCKIGRITCNEDFKHLARKLTHFVMLKELKHCKGVDDLECNDSVKAKAKDFIKKYMAKFGAVYQRPKHEVWKT</sequence>
<organism>
    <name type="scientific">Pediculus humanus subsp. corporis</name>
    <name type="common">Body louse</name>
    <dbReference type="NCBI Taxonomy" id="121224"/>
    <lineage>
        <taxon>Eukaryota</taxon>
        <taxon>Metazoa</taxon>
        <taxon>Ecdysozoa</taxon>
        <taxon>Arthropoda</taxon>
        <taxon>Hexapoda</taxon>
        <taxon>Insecta</taxon>
        <taxon>Pterygota</taxon>
        <taxon>Neoptera</taxon>
        <taxon>Paraneoptera</taxon>
        <taxon>Psocodea</taxon>
        <taxon>Troctomorpha</taxon>
        <taxon>Phthiraptera</taxon>
        <taxon>Anoplura</taxon>
        <taxon>Pediculidae</taxon>
        <taxon>Pediculus</taxon>
    </lineage>
</organism>
<dbReference type="InterPro" id="IPR036020">
    <property type="entry name" value="WW_dom_sf"/>
</dbReference>
<feature type="region of interest" description="Disordered" evidence="17">
    <location>
        <begin position="1"/>
        <end position="31"/>
    </location>
</feature>
<dbReference type="STRING" id="121224.E0VVJ9"/>
<evidence type="ECO:0000256" key="8">
    <source>
        <dbReference type="ARBA" id="ARBA00022679"/>
    </source>
</evidence>
<evidence type="ECO:0000313" key="24">
    <source>
        <dbReference type="Proteomes" id="UP000009046"/>
    </source>
</evidence>
<dbReference type="CTD" id="8238587"/>
<dbReference type="KEGG" id="phu:Phum_PHUM463920"/>
<dbReference type="CDD" id="cd00201">
    <property type="entry name" value="WW"/>
    <property type="match status" value="1"/>
</dbReference>
<feature type="compositionally biased region" description="Basic residues" evidence="17">
    <location>
        <begin position="1"/>
        <end position="21"/>
    </location>
</feature>
<dbReference type="InterPro" id="IPR042294">
    <property type="entry name" value="SETD2_animal"/>
</dbReference>
<feature type="compositionally biased region" description="Polar residues" evidence="17">
    <location>
        <begin position="353"/>
        <end position="368"/>
    </location>
</feature>
<feature type="domain" description="AWS" evidence="21">
    <location>
        <begin position="507"/>
        <end position="560"/>
    </location>
</feature>
<dbReference type="SMART" id="SM00508">
    <property type="entry name" value="PostSET"/>
    <property type="match status" value="1"/>
</dbReference>
<evidence type="ECO:0000256" key="15">
    <source>
        <dbReference type="ARBA" id="ARBA00023163"/>
    </source>
</evidence>
<reference evidence="22" key="1">
    <citation type="submission" date="2007-04" db="EMBL/GenBank/DDBJ databases">
        <title>Annotation of Pediculus humanus corporis strain USDA.</title>
        <authorList>
            <person name="Kirkness E."/>
            <person name="Hannick L."/>
            <person name="Hass B."/>
            <person name="Bruggner R."/>
            <person name="Lawson D."/>
            <person name="Bidwell S."/>
            <person name="Joardar V."/>
            <person name="Caler E."/>
            <person name="Walenz B."/>
            <person name="Inman J."/>
            <person name="Schobel S."/>
            <person name="Galinsky K."/>
            <person name="Amedeo P."/>
            <person name="Strausberg R."/>
        </authorList>
    </citation>
    <scope>NUCLEOTIDE SEQUENCE</scope>
    <source>
        <strain evidence="22">USDA</strain>
    </source>
</reference>
<keyword evidence="13" id="KW-0156">Chromatin regulator</keyword>
<dbReference type="GO" id="GO:0005634">
    <property type="term" value="C:nucleus"/>
    <property type="evidence" value="ECO:0007669"/>
    <property type="project" value="UniProtKB-SubCell"/>
</dbReference>
<dbReference type="PROSITE" id="PS51215">
    <property type="entry name" value="AWS"/>
    <property type="match status" value="1"/>
</dbReference>
<dbReference type="SMART" id="SM00456">
    <property type="entry name" value="WW"/>
    <property type="match status" value="1"/>
</dbReference>
<dbReference type="InterPro" id="IPR046341">
    <property type="entry name" value="SET_dom_sf"/>
</dbReference>
<dbReference type="InterPro" id="IPR013257">
    <property type="entry name" value="SRI"/>
</dbReference>
<dbReference type="OMA" id="RMFDEIY"/>
<keyword evidence="24" id="KW-1185">Reference proteome</keyword>
<protein>
    <recommendedName>
        <fullName evidence="3">[histone H3]-lysine(36) N-trimethyltransferase</fullName>
        <ecNumber evidence="3">2.1.1.359</ecNumber>
    </recommendedName>
</protein>
<keyword evidence="4" id="KW-0158">Chromosome</keyword>
<evidence type="ECO:0000256" key="7">
    <source>
        <dbReference type="ARBA" id="ARBA00022603"/>
    </source>
</evidence>
<dbReference type="Gene3D" id="2.20.70.10">
    <property type="match status" value="1"/>
</dbReference>
<evidence type="ECO:0000259" key="20">
    <source>
        <dbReference type="PROSITE" id="PS50868"/>
    </source>
</evidence>
<evidence type="ECO:0000313" key="23">
    <source>
        <dbReference type="EnsemblMetazoa" id="PHUM463920-PA"/>
    </source>
</evidence>
<proteinExistence type="predicted"/>
<dbReference type="GO" id="GO:0005694">
    <property type="term" value="C:chromosome"/>
    <property type="evidence" value="ECO:0007669"/>
    <property type="project" value="UniProtKB-SubCell"/>
</dbReference>
<evidence type="ECO:0000256" key="17">
    <source>
        <dbReference type="SAM" id="MobiDB-lite"/>
    </source>
</evidence>
<dbReference type="SUPFAM" id="SSF51045">
    <property type="entry name" value="WW domain"/>
    <property type="match status" value="1"/>
</dbReference>
<dbReference type="EMBL" id="AAZO01005644">
    <property type="status" value="NOT_ANNOTATED_CDS"/>
    <property type="molecule type" value="Genomic_DNA"/>
</dbReference>
<dbReference type="Pfam" id="PF08236">
    <property type="entry name" value="SRI"/>
    <property type="match status" value="1"/>
</dbReference>
<dbReference type="PROSITE" id="PS50020">
    <property type="entry name" value="WW_DOMAIN_2"/>
    <property type="match status" value="1"/>
</dbReference>
<evidence type="ECO:0000256" key="3">
    <source>
        <dbReference type="ARBA" id="ARBA00012178"/>
    </source>
</evidence>
<keyword evidence="16" id="KW-0539">Nucleus</keyword>
<dbReference type="FunFam" id="2.170.270.10:FF:000016">
    <property type="entry name" value="Histone-lysine N-methyltransferase"/>
    <property type="match status" value="1"/>
</dbReference>
<dbReference type="GO" id="GO:0140955">
    <property type="term" value="F:histone H3K36 trimethyltransferase activity"/>
    <property type="evidence" value="ECO:0007669"/>
    <property type="project" value="UniProtKB-EC"/>
</dbReference>
<dbReference type="GeneID" id="8238587"/>
<dbReference type="InterPro" id="IPR038190">
    <property type="entry name" value="SRI_sf"/>
</dbReference>
<dbReference type="Pfam" id="PF00856">
    <property type="entry name" value="SET"/>
    <property type="match status" value="1"/>
</dbReference>
<keyword evidence="8 22" id="KW-0808">Transferase</keyword>
<feature type="domain" description="WW" evidence="18">
    <location>
        <begin position="1274"/>
        <end position="1307"/>
    </location>
</feature>
<keyword evidence="12" id="KW-0862">Zinc</keyword>
<feature type="compositionally biased region" description="Polar residues" evidence="17">
    <location>
        <begin position="296"/>
        <end position="309"/>
    </location>
</feature>
<evidence type="ECO:0000256" key="16">
    <source>
        <dbReference type="ARBA" id="ARBA00023242"/>
    </source>
</evidence>
<reference evidence="22" key="2">
    <citation type="submission" date="2007-04" db="EMBL/GenBank/DDBJ databases">
        <title>The genome of the human body louse.</title>
        <authorList>
            <consortium name="The Human Body Louse Genome Consortium"/>
            <person name="Kirkness E."/>
            <person name="Walenz B."/>
            <person name="Hass B."/>
            <person name="Bruggner R."/>
            <person name="Strausberg R."/>
        </authorList>
    </citation>
    <scope>NUCLEOTIDE SEQUENCE</scope>
    <source>
        <strain evidence="22">USDA</strain>
    </source>
</reference>
<keyword evidence="15" id="KW-0804">Transcription</keyword>
<keyword evidence="11" id="KW-0221">Differentiation</keyword>
<feature type="region of interest" description="Disordered" evidence="17">
    <location>
        <begin position="702"/>
        <end position="784"/>
    </location>
</feature>
<feature type="region of interest" description="Disordered" evidence="17">
    <location>
        <begin position="1036"/>
        <end position="1057"/>
    </location>
</feature>
<dbReference type="GO" id="GO:0006355">
    <property type="term" value="P:regulation of DNA-templated transcription"/>
    <property type="evidence" value="ECO:0007669"/>
    <property type="project" value="InterPro"/>
</dbReference>
<dbReference type="PANTHER" id="PTHR46711:SF1">
    <property type="entry name" value="HISTONE-LYSINE N-METHYLTRANSFERASE SETD2"/>
    <property type="match status" value="1"/>
</dbReference>
<evidence type="ECO:0000259" key="21">
    <source>
        <dbReference type="PROSITE" id="PS51215"/>
    </source>
</evidence>
<feature type="compositionally biased region" description="Acidic residues" evidence="17">
    <location>
        <begin position="704"/>
        <end position="736"/>
    </location>
</feature>
<dbReference type="SMART" id="SM00570">
    <property type="entry name" value="AWS"/>
    <property type="match status" value="1"/>
</dbReference>
<keyword evidence="6" id="KW-0597">Phosphoprotein</keyword>
<evidence type="ECO:0000313" key="22">
    <source>
        <dbReference type="EMBL" id="EEB17405.1"/>
    </source>
</evidence>
<feature type="region of interest" description="Disordered" evidence="17">
    <location>
        <begin position="401"/>
        <end position="423"/>
    </location>
</feature>
<feature type="region of interest" description="Disordered" evidence="17">
    <location>
        <begin position="294"/>
        <end position="373"/>
    </location>
</feature>
<dbReference type="VEuPathDB" id="VectorBase:PHUM463920"/>
<name>E0VVJ9_PEDHC</name>
<evidence type="ECO:0000256" key="13">
    <source>
        <dbReference type="ARBA" id="ARBA00022853"/>
    </source>
</evidence>
<feature type="domain" description="Post-SET" evidence="20">
    <location>
        <begin position="686"/>
        <end position="702"/>
    </location>
</feature>
<feature type="compositionally biased region" description="Basic residues" evidence="17">
    <location>
        <begin position="767"/>
        <end position="782"/>
    </location>
</feature>
<dbReference type="PANTHER" id="PTHR46711">
    <property type="entry name" value="HISTONE-LYSINE N-METHYLTRANSFERASE SETD2"/>
    <property type="match status" value="1"/>
</dbReference>
<reference evidence="23" key="3">
    <citation type="submission" date="2020-05" db="UniProtKB">
        <authorList>
            <consortium name="EnsemblMetazoa"/>
        </authorList>
    </citation>
    <scope>IDENTIFICATION</scope>
    <source>
        <strain evidence="23">USDA</strain>
    </source>
</reference>
<dbReference type="InterPro" id="IPR006560">
    <property type="entry name" value="AWS_dom"/>
</dbReference>
<evidence type="ECO:0000259" key="18">
    <source>
        <dbReference type="PROSITE" id="PS50020"/>
    </source>
</evidence>
<evidence type="ECO:0000259" key="19">
    <source>
        <dbReference type="PROSITE" id="PS50280"/>
    </source>
</evidence>
<evidence type="ECO:0000256" key="11">
    <source>
        <dbReference type="ARBA" id="ARBA00022782"/>
    </source>
</evidence>